<dbReference type="Proteomes" id="UP000007014">
    <property type="component" value="Chromosome 10"/>
</dbReference>
<evidence type="ECO:0000256" key="1">
    <source>
        <dbReference type="SAM" id="MobiDB-lite"/>
    </source>
</evidence>
<dbReference type="KEGG" id="cme:CYME_CMJ281C"/>
<reference evidence="2 3" key="1">
    <citation type="journal article" date="2004" name="Nature">
        <title>Genome sequence of the ultrasmall unicellular red alga Cyanidioschyzon merolae 10D.</title>
        <authorList>
            <person name="Matsuzaki M."/>
            <person name="Misumi O."/>
            <person name="Shin-i T."/>
            <person name="Maruyama S."/>
            <person name="Takahara M."/>
            <person name="Miyagishima S."/>
            <person name="Mori T."/>
            <person name="Nishida K."/>
            <person name="Yagisawa F."/>
            <person name="Nishida K."/>
            <person name="Yoshida Y."/>
            <person name="Nishimura Y."/>
            <person name="Nakao S."/>
            <person name="Kobayashi T."/>
            <person name="Momoyama Y."/>
            <person name="Higashiyama T."/>
            <person name="Minoda A."/>
            <person name="Sano M."/>
            <person name="Nomoto H."/>
            <person name="Oishi K."/>
            <person name="Hayashi H."/>
            <person name="Ohta F."/>
            <person name="Nishizaka S."/>
            <person name="Haga S."/>
            <person name="Miura S."/>
            <person name="Morishita T."/>
            <person name="Kabeya Y."/>
            <person name="Terasawa K."/>
            <person name="Suzuki Y."/>
            <person name="Ishii Y."/>
            <person name="Asakawa S."/>
            <person name="Takano H."/>
            <person name="Ohta N."/>
            <person name="Kuroiwa H."/>
            <person name="Tanaka K."/>
            <person name="Shimizu N."/>
            <person name="Sugano S."/>
            <person name="Sato N."/>
            <person name="Nozaki H."/>
            <person name="Ogasawara N."/>
            <person name="Kohara Y."/>
            <person name="Kuroiwa T."/>
        </authorList>
    </citation>
    <scope>NUCLEOTIDE SEQUENCE [LARGE SCALE GENOMIC DNA]</scope>
    <source>
        <strain evidence="2 3">10D</strain>
    </source>
</reference>
<feature type="region of interest" description="Disordered" evidence="1">
    <location>
        <begin position="156"/>
        <end position="193"/>
    </location>
</feature>
<keyword evidence="3" id="KW-1185">Reference proteome</keyword>
<evidence type="ECO:0000313" key="3">
    <source>
        <dbReference type="Proteomes" id="UP000007014"/>
    </source>
</evidence>
<proteinExistence type="predicted"/>
<name>M1V876_CYAM1</name>
<sequence>MQTPSHGARPFGTLSYSQQRIHALKAELLRYRTAYRRLRSYVSRINDLLEQRERALACSSRTRLFQAIEEKVVYGQYPDKENRDFSYLNTLEPVAPVQVEKESLLLEGTPATAFSVSPVCARAPRDGRAIMGGTLGGDVLDSCNRAYSEHASCTTVAKPESVDENSGQTAGSVRADDLVSPPRTGASPHTVHNPITVAASIENPGLQEEVHDCAQANAVAKAPDSTQAPSEPPSKSGKPPTERAPARTQRRRQQQQERRRRRLPAICVEEVPNIWAVNPEHPPGDRRSQSNALISCLKRVSRMLAGALGPSRRICHPSYSKIFALCGVSFGAGFLSAVLTIQHVECSSGSARRSPRA</sequence>
<dbReference type="AlphaFoldDB" id="M1V876"/>
<organism evidence="2 3">
    <name type="scientific">Cyanidioschyzon merolae (strain NIES-3377 / 10D)</name>
    <name type="common">Unicellular red alga</name>
    <dbReference type="NCBI Taxonomy" id="280699"/>
    <lineage>
        <taxon>Eukaryota</taxon>
        <taxon>Rhodophyta</taxon>
        <taxon>Bangiophyceae</taxon>
        <taxon>Cyanidiales</taxon>
        <taxon>Cyanidiaceae</taxon>
        <taxon>Cyanidioschyzon</taxon>
    </lineage>
</organism>
<protein>
    <submittedName>
        <fullName evidence="2">Uncharacterized protein</fullName>
    </submittedName>
</protein>
<accession>M1V876</accession>
<dbReference type="Gramene" id="CMJ281CT">
    <property type="protein sequence ID" value="CMJ281CT"/>
    <property type="gene ID" value="CMJ281C"/>
</dbReference>
<feature type="region of interest" description="Disordered" evidence="1">
    <location>
        <begin position="218"/>
        <end position="263"/>
    </location>
</feature>
<dbReference type="EMBL" id="AP006492">
    <property type="protein sequence ID" value="BAM80379.1"/>
    <property type="molecule type" value="Genomic_DNA"/>
</dbReference>
<dbReference type="HOGENOM" id="CLU_776973_0_0_1"/>
<dbReference type="RefSeq" id="XP_005534986.1">
    <property type="nucleotide sequence ID" value="XM_005534929.1"/>
</dbReference>
<feature type="compositionally biased region" description="Basic residues" evidence="1">
    <location>
        <begin position="248"/>
        <end position="263"/>
    </location>
</feature>
<evidence type="ECO:0000313" key="2">
    <source>
        <dbReference type="EMBL" id="BAM80379.1"/>
    </source>
</evidence>
<dbReference type="GeneID" id="16993993"/>
<gene>
    <name evidence="2" type="ORF">CYME_CMJ281C</name>
</gene>
<reference evidence="2 3" key="2">
    <citation type="journal article" date="2007" name="BMC Biol.">
        <title>A 100%-complete sequence reveals unusually simple genomic features in the hot-spring red alga Cyanidioschyzon merolae.</title>
        <authorList>
            <person name="Nozaki H."/>
            <person name="Takano H."/>
            <person name="Misumi O."/>
            <person name="Terasawa K."/>
            <person name="Matsuzaki M."/>
            <person name="Maruyama S."/>
            <person name="Nishida K."/>
            <person name="Yagisawa F."/>
            <person name="Yoshida Y."/>
            <person name="Fujiwara T."/>
            <person name="Takio S."/>
            <person name="Tamura K."/>
            <person name="Chung S.J."/>
            <person name="Nakamura S."/>
            <person name="Kuroiwa H."/>
            <person name="Tanaka K."/>
            <person name="Sato N."/>
            <person name="Kuroiwa T."/>
        </authorList>
    </citation>
    <scope>NUCLEOTIDE SEQUENCE [LARGE SCALE GENOMIC DNA]</scope>
    <source>
        <strain evidence="2 3">10D</strain>
    </source>
</reference>